<evidence type="ECO:0000259" key="1">
    <source>
        <dbReference type="PROSITE" id="PS50883"/>
    </source>
</evidence>
<sequence length="351" mass="39339">MSCSQCRPTGDFPESGFVHIRTDHPVLVESLMNLFNEHGLEGIHSGNVASAKYSNLIELQEFMEKSLETFNEIAVGSYYCSVTSTLEEMSVFTPWISFQHFYERMKYIDLYEIIQQQLFTTHSQPIVSLQSEEIYGYEFLLRPLSDGIEFKPYELFQFAEQAGLQALLDGNARMTSIRNSSGAVPPGLKRFINFLPSSIYDPKHCLATTFKAAAEAGVDPNDLVFEVVETEEIADINHLKSILTAYQEQGMKVALDDLGAGHSTLPVLKELKPDYVKIDRKIISFCDEDSSKEEMIQQIVEVAREIGAVVLAEGIERREEADIAIRCGVELAQGYYFGRPVSTESLAAAVQ</sequence>
<protein>
    <submittedName>
        <fullName evidence="2">EAL domain-containing protein</fullName>
    </submittedName>
</protein>
<dbReference type="PANTHER" id="PTHR33121:SF76">
    <property type="entry name" value="SIGNALING PROTEIN"/>
    <property type="match status" value="1"/>
</dbReference>
<organism evidence="2 3">
    <name type="scientific">Fictibacillus norfolkensis</name>
    <dbReference type="NCBI Taxonomy" id="2762233"/>
    <lineage>
        <taxon>Bacteria</taxon>
        <taxon>Bacillati</taxon>
        <taxon>Bacillota</taxon>
        <taxon>Bacilli</taxon>
        <taxon>Bacillales</taxon>
        <taxon>Fictibacillaceae</taxon>
        <taxon>Fictibacillus</taxon>
    </lineage>
</organism>
<dbReference type="InterPro" id="IPR035919">
    <property type="entry name" value="EAL_sf"/>
</dbReference>
<proteinExistence type="predicted"/>
<keyword evidence="3" id="KW-1185">Reference proteome</keyword>
<evidence type="ECO:0000313" key="2">
    <source>
        <dbReference type="EMBL" id="MBD7963290.1"/>
    </source>
</evidence>
<gene>
    <name evidence="2" type="ORF">H9648_04410</name>
</gene>
<name>A0ABR8SIJ4_9BACL</name>
<evidence type="ECO:0000313" key="3">
    <source>
        <dbReference type="Proteomes" id="UP000603641"/>
    </source>
</evidence>
<dbReference type="InterPro" id="IPR050706">
    <property type="entry name" value="Cyclic-di-GMP_PDE-like"/>
</dbReference>
<dbReference type="EMBL" id="JACSQM010000002">
    <property type="protein sequence ID" value="MBD7963290.1"/>
    <property type="molecule type" value="Genomic_DNA"/>
</dbReference>
<dbReference type="PROSITE" id="PS50883">
    <property type="entry name" value="EAL"/>
    <property type="match status" value="1"/>
</dbReference>
<dbReference type="SUPFAM" id="SSF141868">
    <property type="entry name" value="EAL domain-like"/>
    <property type="match status" value="1"/>
</dbReference>
<feature type="domain" description="EAL" evidence="1">
    <location>
        <begin position="103"/>
        <end position="351"/>
    </location>
</feature>
<dbReference type="SMART" id="SM00052">
    <property type="entry name" value="EAL"/>
    <property type="match status" value="1"/>
</dbReference>
<dbReference type="RefSeq" id="WP_191752717.1">
    <property type="nucleotide sequence ID" value="NZ_JACSQM010000002.1"/>
</dbReference>
<dbReference type="InterPro" id="IPR001633">
    <property type="entry name" value="EAL_dom"/>
</dbReference>
<dbReference type="Proteomes" id="UP000603641">
    <property type="component" value="Unassembled WGS sequence"/>
</dbReference>
<dbReference type="Pfam" id="PF00563">
    <property type="entry name" value="EAL"/>
    <property type="match status" value="1"/>
</dbReference>
<comment type="caution">
    <text evidence="2">The sequence shown here is derived from an EMBL/GenBank/DDBJ whole genome shotgun (WGS) entry which is preliminary data.</text>
</comment>
<dbReference type="CDD" id="cd01948">
    <property type="entry name" value="EAL"/>
    <property type="match status" value="1"/>
</dbReference>
<reference evidence="2 3" key="1">
    <citation type="submission" date="2020-08" db="EMBL/GenBank/DDBJ databases">
        <title>A Genomic Blueprint of the Chicken Gut Microbiome.</title>
        <authorList>
            <person name="Gilroy R."/>
            <person name="Ravi A."/>
            <person name="Getino M."/>
            <person name="Pursley I."/>
            <person name="Horton D.L."/>
            <person name="Alikhan N.-F."/>
            <person name="Baker D."/>
            <person name="Gharbi K."/>
            <person name="Hall N."/>
            <person name="Watson M."/>
            <person name="Adriaenssens E.M."/>
            <person name="Foster-Nyarko E."/>
            <person name="Jarju S."/>
            <person name="Secka A."/>
            <person name="Antonio M."/>
            <person name="Oren A."/>
            <person name="Chaudhuri R."/>
            <person name="La Ragione R.M."/>
            <person name="Hildebrand F."/>
            <person name="Pallen M.J."/>
        </authorList>
    </citation>
    <scope>NUCLEOTIDE SEQUENCE [LARGE SCALE GENOMIC DNA]</scope>
    <source>
        <strain evidence="2 3">Sa2CUA10</strain>
    </source>
</reference>
<dbReference type="PANTHER" id="PTHR33121">
    <property type="entry name" value="CYCLIC DI-GMP PHOSPHODIESTERASE PDEF"/>
    <property type="match status" value="1"/>
</dbReference>
<dbReference type="Gene3D" id="3.20.20.450">
    <property type="entry name" value="EAL domain"/>
    <property type="match status" value="1"/>
</dbReference>
<accession>A0ABR8SIJ4</accession>